<dbReference type="Proteomes" id="UP001597185">
    <property type="component" value="Unassembled WGS sequence"/>
</dbReference>
<keyword evidence="2" id="KW-1133">Transmembrane helix</keyword>
<feature type="transmembrane region" description="Helical" evidence="2">
    <location>
        <begin position="93"/>
        <end position="112"/>
    </location>
</feature>
<dbReference type="AlphaFoldDB" id="A0ABD6BX34"/>
<feature type="domain" description="DUF8107" evidence="3">
    <location>
        <begin position="43"/>
        <end position="111"/>
    </location>
</feature>
<proteinExistence type="predicted"/>
<feature type="compositionally biased region" description="Basic and acidic residues" evidence="1">
    <location>
        <begin position="8"/>
        <end position="54"/>
    </location>
</feature>
<protein>
    <recommendedName>
        <fullName evidence="3">DUF8107 domain-containing protein</fullName>
    </recommendedName>
</protein>
<evidence type="ECO:0000313" key="5">
    <source>
        <dbReference type="Proteomes" id="UP001597185"/>
    </source>
</evidence>
<organism evidence="4 5">
    <name type="scientific">Halorubrum laminariae</name>
    <dbReference type="NCBI Taxonomy" id="1433523"/>
    <lineage>
        <taxon>Archaea</taxon>
        <taxon>Methanobacteriati</taxon>
        <taxon>Methanobacteriota</taxon>
        <taxon>Stenosarchaea group</taxon>
        <taxon>Halobacteria</taxon>
        <taxon>Halobacteriales</taxon>
        <taxon>Haloferacaceae</taxon>
        <taxon>Halorubrum</taxon>
    </lineage>
</organism>
<name>A0ABD6BX34_9EURY</name>
<dbReference type="EMBL" id="JBHUDB010000001">
    <property type="protein sequence ID" value="MFD1569712.1"/>
    <property type="molecule type" value="Genomic_DNA"/>
</dbReference>
<feature type="region of interest" description="Disordered" evidence="1">
    <location>
        <begin position="1"/>
        <end position="56"/>
    </location>
</feature>
<evidence type="ECO:0000259" key="3">
    <source>
        <dbReference type="Pfam" id="PF26409"/>
    </source>
</evidence>
<reference evidence="4 5" key="1">
    <citation type="journal article" date="2019" name="Int. J. Syst. Evol. Microbiol.">
        <title>The Global Catalogue of Microorganisms (GCM) 10K type strain sequencing project: providing services to taxonomists for standard genome sequencing and annotation.</title>
        <authorList>
            <consortium name="The Broad Institute Genomics Platform"/>
            <consortium name="The Broad Institute Genome Sequencing Center for Infectious Disease"/>
            <person name="Wu L."/>
            <person name="Ma J."/>
        </authorList>
    </citation>
    <scope>NUCLEOTIDE SEQUENCE [LARGE SCALE GENOMIC DNA]</scope>
    <source>
        <strain evidence="4 5">CGMCC 1.12689</strain>
    </source>
</reference>
<feature type="transmembrane region" description="Helical" evidence="2">
    <location>
        <begin position="63"/>
        <end position="81"/>
    </location>
</feature>
<evidence type="ECO:0000313" key="4">
    <source>
        <dbReference type="EMBL" id="MFD1569712.1"/>
    </source>
</evidence>
<dbReference type="Pfam" id="PF26409">
    <property type="entry name" value="DUF8107"/>
    <property type="match status" value="1"/>
</dbReference>
<keyword evidence="2" id="KW-0472">Membrane</keyword>
<dbReference type="InterPro" id="IPR058420">
    <property type="entry name" value="DUF8107"/>
</dbReference>
<comment type="caution">
    <text evidence="4">The sequence shown here is derived from an EMBL/GenBank/DDBJ whole genome shotgun (WGS) entry which is preliminary data.</text>
</comment>
<evidence type="ECO:0000256" key="1">
    <source>
        <dbReference type="SAM" id="MobiDB-lite"/>
    </source>
</evidence>
<dbReference type="RefSeq" id="WP_379811706.1">
    <property type="nucleotide sequence ID" value="NZ_JANHDL010000002.1"/>
</dbReference>
<keyword evidence="5" id="KW-1185">Reference proteome</keyword>
<gene>
    <name evidence="4" type="ORF">ACFR9T_03760</name>
</gene>
<keyword evidence="2" id="KW-0812">Transmembrane</keyword>
<evidence type="ECO:0000256" key="2">
    <source>
        <dbReference type="SAM" id="Phobius"/>
    </source>
</evidence>
<sequence>MSEESEGEGSREARESVAEPKAVDEDDESKANGGDEPKPTREDDEETKGIREGVEESTGDPRLVVLLNAVLSTWLAWTAVWGLDLLAVVDYSLTNVGTLALVIFALTYAVVLR</sequence>
<accession>A0ABD6BX34</accession>